<dbReference type="AlphaFoldDB" id="M0NRK9"/>
<evidence type="ECO:0000259" key="2">
    <source>
        <dbReference type="Pfam" id="PF13391"/>
    </source>
</evidence>
<organism evidence="4 5">
    <name type="scientific">Halorubrum kocurii JCM 14978</name>
    <dbReference type="NCBI Taxonomy" id="1230456"/>
    <lineage>
        <taxon>Archaea</taxon>
        <taxon>Methanobacteriati</taxon>
        <taxon>Methanobacteriota</taxon>
        <taxon>Stenosarchaea group</taxon>
        <taxon>Halobacteria</taxon>
        <taxon>Halobacteriales</taxon>
        <taxon>Haloferacaceae</taxon>
        <taxon>Halorubrum</taxon>
    </lineage>
</organism>
<feature type="compositionally biased region" description="Low complexity" evidence="1">
    <location>
        <begin position="145"/>
        <end position="156"/>
    </location>
</feature>
<comment type="caution">
    <text evidence="4">The sequence shown here is derived from an EMBL/GenBank/DDBJ whole genome shotgun (WGS) entry which is preliminary data.</text>
</comment>
<evidence type="ECO:0000259" key="3">
    <source>
        <dbReference type="Pfam" id="PF26348"/>
    </source>
</evidence>
<reference evidence="4 5" key="1">
    <citation type="journal article" date="2014" name="PLoS Genet.">
        <title>Phylogenetically driven sequencing of extremely halophilic archaea reveals strategies for static and dynamic osmo-response.</title>
        <authorList>
            <person name="Becker E.A."/>
            <person name="Seitzer P.M."/>
            <person name="Tritt A."/>
            <person name="Larsen D."/>
            <person name="Krusor M."/>
            <person name="Yao A.I."/>
            <person name="Wu D."/>
            <person name="Madern D."/>
            <person name="Eisen J.A."/>
            <person name="Darling A.E."/>
            <person name="Facciotti M.T."/>
        </authorList>
    </citation>
    <scope>NUCLEOTIDE SEQUENCE [LARGE SCALE GENOMIC DNA]</scope>
    <source>
        <strain evidence="4 5">JCM 14978</strain>
    </source>
</reference>
<dbReference type="Proteomes" id="UP000011546">
    <property type="component" value="Unassembled WGS sequence"/>
</dbReference>
<keyword evidence="4" id="KW-0255">Endonuclease</keyword>
<dbReference type="GO" id="GO:0004519">
    <property type="term" value="F:endonuclease activity"/>
    <property type="evidence" value="ECO:0007669"/>
    <property type="project" value="UniProtKB-KW"/>
</dbReference>
<gene>
    <name evidence="4" type="ORF">C468_13254</name>
</gene>
<feature type="domain" description="HNH nuclease" evidence="2">
    <location>
        <begin position="191"/>
        <end position="244"/>
    </location>
</feature>
<keyword evidence="4" id="KW-0378">Hydrolase</keyword>
<evidence type="ECO:0000313" key="5">
    <source>
        <dbReference type="Proteomes" id="UP000011546"/>
    </source>
</evidence>
<feature type="domain" description="ScoMcrA-like SRA" evidence="3">
    <location>
        <begin position="26"/>
        <end position="134"/>
    </location>
</feature>
<dbReference type="EMBL" id="AOJH01000080">
    <property type="protein sequence ID" value="EMA60401.1"/>
    <property type="molecule type" value="Genomic_DNA"/>
</dbReference>
<dbReference type="STRING" id="1230456.C468_13254"/>
<dbReference type="OrthoDB" id="11472at2157"/>
<dbReference type="Gene3D" id="1.10.30.50">
    <property type="match status" value="1"/>
</dbReference>
<dbReference type="PATRIC" id="fig|1230456.3.peg.2635"/>
<dbReference type="Pfam" id="PF26348">
    <property type="entry name" value="SRA_ScoMcrA"/>
    <property type="match status" value="1"/>
</dbReference>
<keyword evidence="4" id="KW-0540">Nuclease</keyword>
<feature type="region of interest" description="Disordered" evidence="1">
    <location>
        <begin position="136"/>
        <end position="159"/>
    </location>
</feature>
<accession>M0NRK9</accession>
<proteinExistence type="predicted"/>
<keyword evidence="5" id="KW-1185">Reference proteome</keyword>
<dbReference type="InterPro" id="IPR003615">
    <property type="entry name" value="HNH_nuc"/>
</dbReference>
<dbReference type="Pfam" id="PF13391">
    <property type="entry name" value="HNH_2"/>
    <property type="match status" value="1"/>
</dbReference>
<dbReference type="InterPro" id="IPR058712">
    <property type="entry name" value="SRA_ScoMcrA"/>
</dbReference>
<evidence type="ECO:0000313" key="4">
    <source>
        <dbReference type="EMBL" id="EMA60401.1"/>
    </source>
</evidence>
<evidence type="ECO:0000256" key="1">
    <source>
        <dbReference type="SAM" id="MobiDB-lite"/>
    </source>
</evidence>
<name>M0NRK9_9EURY</name>
<protein>
    <submittedName>
        <fullName evidence="4">Restriction endonuclease-like protein</fullName>
    </submittedName>
</protein>
<sequence>METAPVAVGDRLAKAEIEEAFDTGFGYQISGINPRRDARDRRYVLLFATEDGPYDDDVTRGRFEYVGEGLDGDQSETSPGNSTLIDAVDGGIPVHFFYKPTDAKEWEYHGLVSVVDHEFEERDGREVIVFAMEHRSAEPDREPSGDAGADANAAADPPKLTVEEDRFVESRRRERDPEFVEDVRAAYDRTCVVCGRRRETPDGRPEVEAAHVYPKAERGVDEVRNGVTLCRLHHWAFDAGWIAFTDDYEIVVKDAPEREGYYEFKQLEGDSLVFPEGSSIRPHPDFVAKHRERHGF</sequence>
<dbReference type="RefSeq" id="WP_008849324.1">
    <property type="nucleotide sequence ID" value="NZ_AOJH01000080.1"/>
</dbReference>